<evidence type="ECO:0000313" key="5">
    <source>
        <dbReference type="Proteomes" id="UP000008144"/>
    </source>
</evidence>
<keyword evidence="2" id="KW-0732">Signal</keyword>
<reference evidence="5" key="1">
    <citation type="journal article" date="2002" name="Science">
        <title>The draft genome of Ciona intestinalis: insights into chordate and vertebrate origins.</title>
        <authorList>
            <person name="Dehal P."/>
            <person name="Satou Y."/>
            <person name="Campbell R.K."/>
            <person name="Chapman J."/>
            <person name="Degnan B."/>
            <person name="De Tomaso A."/>
            <person name="Davidson B."/>
            <person name="Di Gregorio A."/>
            <person name="Gelpke M."/>
            <person name="Goodstein D.M."/>
            <person name="Harafuji N."/>
            <person name="Hastings K.E."/>
            <person name="Ho I."/>
            <person name="Hotta K."/>
            <person name="Huang W."/>
            <person name="Kawashima T."/>
            <person name="Lemaire P."/>
            <person name="Martinez D."/>
            <person name="Meinertzhagen I.A."/>
            <person name="Necula S."/>
            <person name="Nonaka M."/>
            <person name="Putnam N."/>
            <person name="Rash S."/>
            <person name="Saiga H."/>
            <person name="Satake M."/>
            <person name="Terry A."/>
            <person name="Yamada L."/>
            <person name="Wang H.G."/>
            <person name="Awazu S."/>
            <person name="Azumi K."/>
            <person name="Boore J."/>
            <person name="Branno M."/>
            <person name="Chin-Bow S."/>
            <person name="DeSantis R."/>
            <person name="Doyle S."/>
            <person name="Francino P."/>
            <person name="Keys D.N."/>
            <person name="Haga S."/>
            <person name="Hayashi H."/>
            <person name="Hino K."/>
            <person name="Imai K.S."/>
            <person name="Inaba K."/>
            <person name="Kano S."/>
            <person name="Kobayashi K."/>
            <person name="Kobayashi M."/>
            <person name="Lee B.I."/>
            <person name="Makabe K.W."/>
            <person name="Manohar C."/>
            <person name="Matassi G."/>
            <person name="Medina M."/>
            <person name="Mochizuki Y."/>
            <person name="Mount S."/>
            <person name="Morishita T."/>
            <person name="Miura S."/>
            <person name="Nakayama A."/>
            <person name="Nishizaka S."/>
            <person name="Nomoto H."/>
            <person name="Ohta F."/>
            <person name="Oishi K."/>
            <person name="Rigoutsos I."/>
            <person name="Sano M."/>
            <person name="Sasaki A."/>
            <person name="Sasakura Y."/>
            <person name="Shoguchi E."/>
            <person name="Shin-i T."/>
            <person name="Spagnuolo A."/>
            <person name="Stainier D."/>
            <person name="Suzuki M.M."/>
            <person name="Tassy O."/>
            <person name="Takatori N."/>
            <person name="Tokuoka M."/>
            <person name="Yagi K."/>
            <person name="Yoshizaki F."/>
            <person name="Wada S."/>
            <person name="Zhang C."/>
            <person name="Hyatt P.D."/>
            <person name="Larimer F."/>
            <person name="Detter C."/>
            <person name="Doggett N."/>
            <person name="Glavina T."/>
            <person name="Hawkins T."/>
            <person name="Richardson P."/>
            <person name="Lucas S."/>
            <person name="Kohara Y."/>
            <person name="Levine M."/>
            <person name="Satoh N."/>
            <person name="Rokhsar D.S."/>
        </authorList>
    </citation>
    <scope>NUCLEOTIDE SEQUENCE [LARGE SCALE GENOMIC DNA]</scope>
</reference>
<sequence>MSLVIFAWMLVMQIAVCSALTLPEFTHLAALSTQSNSPFRILGIAGLNTYTISISGFPRHPTGEMPGQCIHPRILTIPKSPVAASDEVSYCAPQGIVGVTIGGTAIYNHLEADCVDVNSMPSGSFDLCNGHPSPNGEYHFHRAPDPACFDVPNDNQEHIIGVAMDGFPIYNTDMYNGVKQTLDDCGGFKPDGDATKYRYVSLFHETSGTDYVINCFKGIPINSRCCKCLECGLQQHPHCQEVGHGSQGGQGPQGPSGPQGPGGPGGPRGPGGPGRPRVPRGPGGPGGSSGTLSGLCGLPDTTVQTIACDKCDKCVPRGGYTSVQTARSQASCKKRCKRQGVVTQLPEFRRIMCRLYNRCD</sequence>
<evidence type="ECO:0000256" key="1">
    <source>
        <dbReference type="SAM" id="MobiDB-lite"/>
    </source>
</evidence>
<reference evidence="4" key="2">
    <citation type="journal article" date="2008" name="Genome Biol.">
        <title>Improved genome assembly and evidence-based global gene model set for the chordate Ciona intestinalis: new insight into intron and operon populations.</title>
        <authorList>
            <person name="Satou Y."/>
            <person name="Mineta K."/>
            <person name="Ogasawara M."/>
            <person name="Sasakura Y."/>
            <person name="Shoguchi E."/>
            <person name="Ueno K."/>
            <person name="Yamada L."/>
            <person name="Matsumoto J."/>
            <person name="Wasserscheid J."/>
            <person name="Dewar K."/>
            <person name="Wiley G.B."/>
            <person name="Macmil S.L."/>
            <person name="Roe B.A."/>
            <person name="Zeller R.W."/>
            <person name="Hastings K.E."/>
            <person name="Lemaire P."/>
            <person name="Lindquist E."/>
            <person name="Endo T."/>
            <person name="Hotta K."/>
            <person name="Inaba K."/>
        </authorList>
    </citation>
    <scope>NUCLEOTIDE SEQUENCE [LARGE SCALE GENOMIC DNA]</scope>
    <source>
        <strain evidence="4">wild type</strain>
    </source>
</reference>
<dbReference type="EMBL" id="EAAA01001991">
    <property type="status" value="NOT_ANNOTATED_CDS"/>
    <property type="molecule type" value="Genomic_DNA"/>
</dbReference>
<reference evidence="4" key="4">
    <citation type="submission" date="2025-09" db="UniProtKB">
        <authorList>
            <consortium name="Ensembl"/>
        </authorList>
    </citation>
    <scope>IDENTIFICATION</scope>
</reference>
<feature type="region of interest" description="Disordered" evidence="1">
    <location>
        <begin position="242"/>
        <end position="292"/>
    </location>
</feature>
<dbReference type="GeneTree" id="ENSGT00530000065052"/>
<evidence type="ECO:0000259" key="3">
    <source>
        <dbReference type="Pfam" id="PF14240"/>
    </source>
</evidence>
<evidence type="ECO:0000313" key="4">
    <source>
        <dbReference type="Ensembl" id="ENSCINP00000000033.3"/>
    </source>
</evidence>
<dbReference type="InParanoid" id="F6WGZ7"/>
<organism evidence="4 5">
    <name type="scientific">Ciona intestinalis</name>
    <name type="common">Transparent sea squirt</name>
    <name type="synonym">Ascidia intestinalis</name>
    <dbReference type="NCBI Taxonomy" id="7719"/>
    <lineage>
        <taxon>Eukaryota</taxon>
        <taxon>Metazoa</taxon>
        <taxon>Chordata</taxon>
        <taxon>Tunicata</taxon>
        <taxon>Ascidiacea</taxon>
        <taxon>Phlebobranchia</taxon>
        <taxon>Cionidae</taxon>
        <taxon>Ciona</taxon>
    </lineage>
</organism>
<keyword evidence="5" id="KW-1185">Reference proteome</keyword>
<dbReference type="AlphaFoldDB" id="F6WGZ7"/>
<accession>A0A1W2W3V8</accession>
<proteinExistence type="predicted"/>
<feature type="domain" description="YHYH" evidence="3">
    <location>
        <begin position="76"/>
        <end position="177"/>
    </location>
</feature>
<protein>
    <recommendedName>
        <fullName evidence="3">YHYH domain-containing protein</fullName>
    </recommendedName>
</protein>
<dbReference type="OMA" id="ECAPENP"/>
<feature type="compositionally biased region" description="Gly residues" evidence="1">
    <location>
        <begin position="245"/>
        <end position="274"/>
    </location>
</feature>
<feature type="chain" id="PRO_5014090333" description="YHYH domain-containing protein" evidence="2">
    <location>
        <begin position="20"/>
        <end position="360"/>
    </location>
</feature>
<name>F6WGZ7_CIOIN</name>
<dbReference type="Proteomes" id="UP000008144">
    <property type="component" value="Chromosome 4"/>
</dbReference>
<reference evidence="4" key="3">
    <citation type="submission" date="2025-08" db="UniProtKB">
        <authorList>
            <consortium name="Ensembl"/>
        </authorList>
    </citation>
    <scope>IDENTIFICATION</scope>
</reference>
<dbReference type="HOGENOM" id="CLU_794438_0_0_1"/>
<dbReference type="InterPro" id="IPR025924">
    <property type="entry name" value="YHYH_dom"/>
</dbReference>
<accession>F6WGZ7</accession>
<feature type="signal peptide" evidence="2">
    <location>
        <begin position="1"/>
        <end position="19"/>
    </location>
</feature>
<dbReference type="Pfam" id="PF14240">
    <property type="entry name" value="YHYH"/>
    <property type="match status" value="1"/>
</dbReference>
<dbReference type="Ensembl" id="ENSCINT00000000033.3">
    <property type="protein sequence ID" value="ENSCINP00000000033.3"/>
    <property type="gene ID" value="ENSCING00000000026.3"/>
</dbReference>
<evidence type="ECO:0000256" key="2">
    <source>
        <dbReference type="SAM" id="SignalP"/>
    </source>
</evidence>